<evidence type="ECO:0000256" key="2">
    <source>
        <dbReference type="ARBA" id="ARBA00022475"/>
    </source>
</evidence>
<comment type="caution">
    <text evidence="9">The sequence shown here is derived from an EMBL/GenBank/DDBJ whole genome shotgun (WGS) entry which is preliminary data.</text>
</comment>
<evidence type="ECO:0000256" key="4">
    <source>
        <dbReference type="ARBA" id="ARBA00022989"/>
    </source>
</evidence>
<evidence type="ECO:0000256" key="7">
    <source>
        <dbReference type="SAM" id="Phobius"/>
    </source>
</evidence>
<dbReference type="PANTHER" id="PTHR30572">
    <property type="entry name" value="MEMBRANE COMPONENT OF TRANSPORTER-RELATED"/>
    <property type="match status" value="1"/>
</dbReference>
<keyword evidence="4 7" id="KW-1133">Transmembrane helix</keyword>
<organism evidence="9 10">
    <name type="scientific">Streptomyces iconiensis</name>
    <dbReference type="NCBI Taxonomy" id="1384038"/>
    <lineage>
        <taxon>Bacteria</taxon>
        <taxon>Bacillati</taxon>
        <taxon>Actinomycetota</taxon>
        <taxon>Actinomycetes</taxon>
        <taxon>Kitasatosporales</taxon>
        <taxon>Streptomycetaceae</taxon>
        <taxon>Streptomyces</taxon>
    </lineage>
</organism>
<dbReference type="RefSeq" id="WP_274039223.1">
    <property type="nucleotide sequence ID" value="NZ_JANCPR020000004.1"/>
</dbReference>
<feature type="transmembrane region" description="Helical" evidence="7">
    <location>
        <begin position="436"/>
        <end position="462"/>
    </location>
</feature>
<feature type="transmembrane region" description="Helical" evidence="7">
    <location>
        <begin position="492"/>
        <end position="512"/>
    </location>
</feature>
<accession>A0ABT6ZQS1</accession>
<dbReference type="Proteomes" id="UP001214441">
    <property type="component" value="Unassembled WGS sequence"/>
</dbReference>
<evidence type="ECO:0000256" key="6">
    <source>
        <dbReference type="ARBA" id="ARBA00038076"/>
    </source>
</evidence>
<feature type="transmembrane region" description="Helical" evidence="7">
    <location>
        <begin position="777"/>
        <end position="801"/>
    </location>
</feature>
<feature type="transmembrane region" description="Helical" evidence="7">
    <location>
        <begin position="412"/>
        <end position="430"/>
    </location>
</feature>
<dbReference type="InterPro" id="IPR050250">
    <property type="entry name" value="Macrolide_Exporter_MacB"/>
</dbReference>
<dbReference type="EMBL" id="JANCPR020000004">
    <property type="protein sequence ID" value="MDJ1131403.1"/>
    <property type="molecule type" value="Genomic_DNA"/>
</dbReference>
<evidence type="ECO:0000259" key="8">
    <source>
        <dbReference type="Pfam" id="PF02687"/>
    </source>
</evidence>
<evidence type="ECO:0000313" key="10">
    <source>
        <dbReference type="Proteomes" id="UP001214441"/>
    </source>
</evidence>
<feature type="transmembrane region" description="Helical" evidence="7">
    <location>
        <begin position="327"/>
        <end position="346"/>
    </location>
</feature>
<evidence type="ECO:0000256" key="1">
    <source>
        <dbReference type="ARBA" id="ARBA00004651"/>
    </source>
</evidence>
<comment type="similarity">
    <text evidence="6">Belongs to the ABC-4 integral membrane protein family.</text>
</comment>
<evidence type="ECO:0000256" key="5">
    <source>
        <dbReference type="ARBA" id="ARBA00023136"/>
    </source>
</evidence>
<feature type="transmembrane region" description="Helical" evidence="7">
    <location>
        <begin position="724"/>
        <end position="745"/>
    </location>
</feature>
<feature type="transmembrane region" description="Helical" evidence="7">
    <location>
        <begin position="268"/>
        <end position="292"/>
    </location>
</feature>
<dbReference type="PANTHER" id="PTHR30572:SF4">
    <property type="entry name" value="ABC TRANSPORTER PERMEASE YTRF"/>
    <property type="match status" value="1"/>
</dbReference>
<dbReference type="InterPro" id="IPR003838">
    <property type="entry name" value="ABC3_permease_C"/>
</dbReference>
<feature type="transmembrane region" description="Helical" evidence="7">
    <location>
        <begin position="813"/>
        <end position="832"/>
    </location>
</feature>
<comment type="subcellular location">
    <subcellularLocation>
        <location evidence="1">Cell membrane</location>
        <topology evidence="1">Multi-pass membrane protein</topology>
    </subcellularLocation>
</comment>
<dbReference type="Pfam" id="PF02687">
    <property type="entry name" value="FtsX"/>
    <property type="match status" value="1"/>
</dbReference>
<gene>
    <name evidence="9" type="ORF">NMN56_005420</name>
</gene>
<evidence type="ECO:0000256" key="3">
    <source>
        <dbReference type="ARBA" id="ARBA00022692"/>
    </source>
</evidence>
<name>A0ABT6ZQS1_9ACTN</name>
<keyword evidence="5 7" id="KW-0472">Membrane</keyword>
<feature type="transmembrane region" description="Helical" evidence="7">
    <location>
        <begin position="366"/>
        <end position="391"/>
    </location>
</feature>
<keyword evidence="10" id="KW-1185">Reference proteome</keyword>
<proteinExistence type="inferred from homology"/>
<evidence type="ECO:0000313" key="9">
    <source>
        <dbReference type="EMBL" id="MDJ1131403.1"/>
    </source>
</evidence>
<keyword evidence="3 7" id="KW-0812">Transmembrane</keyword>
<protein>
    <submittedName>
        <fullName evidence="9">ABC transporter permease</fullName>
    </submittedName>
</protein>
<feature type="domain" description="ABC3 transporter permease C-terminal" evidence="8">
    <location>
        <begin position="730"/>
        <end position="840"/>
    </location>
</feature>
<sequence>MTTSVQLLAARSARYHRAAWSAVLAGLALTSLLLGALAMALVSTGLGHPRVEARAAAHVVVAGDQSTRFTATPWGSKPRTAHAALTERVRVPRAALRVVRGVAGVRAAVPDDTFPVGAHKGTQLTGRSWDAAALAPYKLREGRAPRHAGEVVVGAALDIRPGRPLAGRRVVGVAEGTGTVWFTAAEARGLAGHPRSVDAIGVLAEPGVPAATLHGRIRHALDGAGLRDTSASRRATGDPAALRVLTGDGRGAAEDLTAAPARTTLLELMGSVSAAVVLVALLVVGSLTAQALHQREPELRLLRGVGATPRQLRAAVGREVTRTAVRAALYGSVAAVPAFLALWAWLRARGAVPEALELPTPVWLFTVPVVTGALVVGAARLAALLACFRTAGERPAHASATAGRTAGRGRRAAGLVLLAAGTGSAGTAAAQRGDAAAAAAGAAALTLVLGCALLGPWIAAGAMRLLAAPLRRLCGAGGWLAAANGTAYSRRLGAAITPVVLVTAFVTVQLSAGATLSAHAGDQAARAQRATLTVTAPGGLTDAVLDRVRAVPGVTAAAGVRDGTVVLARKEAGEPRLERLPVRGVTREGLTRALDPAVRQGSLARLRPGTVAVGADRARAQGLAPGSTARLRFGDGAERPLKVVAVYERSLALGDFLLDRHQLARHSDRLATGHALVATAHGTPGHGATARIRAVLREVAPGARLTPARPLGTPRAEGEAAGQALTVAAVVAIGGLAALTVLSTLRLVMAGRRGEFALLHGVGAARGQLRRMLGAEAAVIALSGLALGAAAAALPLLALSYASAHALPRLPPAQAPAIVTGVVLITAAGTLLPARTALRTPRAAA</sequence>
<keyword evidence="2" id="KW-1003">Cell membrane</keyword>
<reference evidence="9 10" key="1">
    <citation type="submission" date="2023-05" db="EMBL/GenBank/DDBJ databases">
        <title>Streptantibioticus silvisoli sp. nov., acidotolerant actinomycetes 1 from pine litter.</title>
        <authorList>
            <person name="Swiecimska M."/>
            <person name="Golinska P."/>
            <person name="Sangal V."/>
            <person name="Wachnowicz B."/>
            <person name="Goodfellow M."/>
        </authorList>
    </citation>
    <scope>NUCLEOTIDE SEQUENCE [LARGE SCALE GENOMIC DNA]</scope>
    <source>
        <strain evidence="9 10">DSM 42109</strain>
    </source>
</reference>